<dbReference type="Pfam" id="PF14594">
    <property type="entry name" value="Sipho_Gp37"/>
    <property type="match status" value="1"/>
</dbReference>
<protein>
    <recommendedName>
        <fullName evidence="2">Gp28/Gp37-like domain-containing protein</fullName>
    </recommendedName>
</protein>
<dbReference type="InterPro" id="IPR029432">
    <property type="entry name" value="Gp28/Gp37-like_dom"/>
</dbReference>
<dbReference type="AlphaFoldDB" id="A0A7H8NI59"/>
<proteinExistence type="predicted"/>
<feature type="coiled-coil region" evidence="1">
    <location>
        <begin position="63"/>
        <end position="100"/>
    </location>
</feature>
<dbReference type="EMBL" id="CP054929">
    <property type="protein sequence ID" value="QKW54227.1"/>
    <property type="molecule type" value="Genomic_DNA"/>
</dbReference>
<gene>
    <name evidence="3" type="ORF">HUT08_04185</name>
</gene>
<sequence>MWQQVDAEGEQQWGVRRETFVDRRDIPLKTGTGGKPELVVRESSSSFEDIGLKPDGTEWTGDLTRARSAHAAAEREFAAAQKAVEDAKTAEEKAAASQRLTAANSALTDAKVALKTALRGARPVAVAHWVKAAEEAAATALKDGAKSGHFQIYPIDTDQVKFGRDYFVGDVVTVSVDGTEYSDIVKEVNISVEDGGRILDVSPKIGDQGTGEPLNLYRTVWEMKAKLRKLETRM</sequence>
<feature type="domain" description="Gp28/Gp37-like" evidence="2">
    <location>
        <begin position="5"/>
        <end position="207"/>
    </location>
</feature>
<dbReference type="Proteomes" id="UP000509303">
    <property type="component" value="Chromosome"/>
</dbReference>
<organism evidence="3 4">
    <name type="scientific">Streptomyces buecherae</name>
    <dbReference type="NCBI Taxonomy" id="2763006"/>
    <lineage>
        <taxon>Bacteria</taxon>
        <taxon>Bacillati</taxon>
        <taxon>Actinomycetota</taxon>
        <taxon>Actinomycetes</taxon>
        <taxon>Kitasatosporales</taxon>
        <taxon>Streptomycetaceae</taxon>
        <taxon>Streptomyces</taxon>
    </lineage>
</organism>
<keyword evidence="1" id="KW-0175">Coiled coil</keyword>
<evidence type="ECO:0000256" key="1">
    <source>
        <dbReference type="SAM" id="Coils"/>
    </source>
</evidence>
<evidence type="ECO:0000259" key="2">
    <source>
        <dbReference type="Pfam" id="PF14594"/>
    </source>
</evidence>
<accession>A0A7H8NI59</accession>
<reference evidence="3 4" key="1">
    <citation type="submission" date="2020-06" db="EMBL/GenBank/DDBJ databases">
        <title>Genome mining for natural products.</title>
        <authorList>
            <person name="Zhang B."/>
            <person name="Shi J."/>
            <person name="Ge H."/>
        </authorList>
    </citation>
    <scope>NUCLEOTIDE SEQUENCE [LARGE SCALE GENOMIC DNA]</scope>
    <source>
        <strain evidence="3 4">NA00687</strain>
    </source>
</reference>
<keyword evidence="4" id="KW-1185">Reference proteome</keyword>
<name>A0A7H8NI59_9ACTN</name>
<evidence type="ECO:0000313" key="4">
    <source>
        <dbReference type="Proteomes" id="UP000509303"/>
    </source>
</evidence>
<evidence type="ECO:0000313" key="3">
    <source>
        <dbReference type="EMBL" id="QKW54227.1"/>
    </source>
</evidence>